<feature type="region of interest" description="Disordered" evidence="1">
    <location>
        <begin position="52"/>
        <end position="88"/>
    </location>
</feature>
<keyword evidence="2" id="KW-0732">Signal</keyword>
<dbReference type="RefSeq" id="WP_009047235.1">
    <property type="nucleotide sequence ID" value="NZ_CM001490.1"/>
</dbReference>
<organism evidence="3 4">
    <name type="scientific">Pseudomonas chlororaphis O6</name>
    <dbReference type="NCBI Taxonomy" id="1037915"/>
    <lineage>
        <taxon>Bacteria</taxon>
        <taxon>Pseudomonadati</taxon>
        <taxon>Pseudomonadota</taxon>
        <taxon>Gammaproteobacteria</taxon>
        <taxon>Pseudomonadales</taxon>
        <taxon>Pseudomonadaceae</taxon>
        <taxon>Pseudomonas</taxon>
    </lineage>
</organism>
<feature type="chain" id="PRO_5044341475" evidence="2">
    <location>
        <begin position="19"/>
        <end position="88"/>
    </location>
</feature>
<evidence type="ECO:0000313" key="4">
    <source>
        <dbReference type="Proteomes" id="UP000003790"/>
    </source>
</evidence>
<protein>
    <submittedName>
        <fullName evidence="3">Uncharacterized protein</fullName>
    </submittedName>
</protein>
<evidence type="ECO:0000256" key="1">
    <source>
        <dbReference type="SAM" id="MobiDB-lite"/>
    </source>
</evidence>
<feature type="signal peptide" evidence="2">
    <location>
        <begin position="1"/>
        <end position="18"/>
    </location>
</feature>
<dbReference type="AlphaFoldDB" id="A0AB33WSS5"/>
<evidence type="ECO:0000256" key="2">
    <source>
        <dbReference type="SAM" id="SignalP"/>
    </source>
</evidence>
<proteinExistence type="predicted"/>
<comment type="caution">
    <text evidence="3">The sequence shown here is derived from an EMBL/GenBank/DDBJ whole genome shotgun (WGS) entry which is preliminary data.</text>
</comment>
<sequence length="88" mass="9401">MKPIILSILLLVAGQVSAAAWAPGVRVIHDPNRQVTCWVVGPGEGTGISCLPDSQLQNQPTLAPGQDQDQPTPAAVPLQRQHKETFQL</sequence>
<reference evidence="3 4" key="1">
    <citation type="journal article" date="2012" name="PLoS Genet.">
        <title>Comparative Genomics of Plant-Associated Pseudomonas spp.: Insights into Diversity and Inheritance of Traits Involved in Multitrophic Interactions.</title>
        <authorList>
            <person name="Loper J.E."/>
            <person name="Hassan K.A."/>
            <person name="Mavrodi D.V."/>
            <person name="Davis E.W.II."/>
            <person name="Lim C.K."/>
            <person name="Shaffer B.T."/>
            <person name="Elbourne L.D."/>
            <person name="Stockwell V.O."/>
            <person name="Hartney S.L."/>
            <person name="Breakwell K."/>
            <person name="Henkels M.D."/>
            <person name="Tetu S.G."/>
            <person name="Rangel L.I."/>
            <person name="Kidarsa T.A."/>
            <person name="Wilson N.L."/>
            <person name="van de Mortel J.E."/>
            <person name="Song C."/>
            <person name="Blumhagen R."/>
            <person name="Radune D."/>
            <person name="Hostetler J.B."/>
            <person name="Brinkac L.M."/>
            <person name="Durkin A.S."/>
            <person name="Kluepfel D.A."/>
            <person name="Wechter W.P."/>
            <person name="Anderson A.J."/>
            <person name="Kim Y.C."/>
            <person name="Pierson L.S.III."/>
            <person name="Pierson E.A."/>
            <person name="Lindow S.E."/>
            <person name="Kobayashi D.Y."/>
            <person name="Raaijmakers J.M."/>
            <person name="Weller D.M."/>
            <person name="Thomashow L.S."/>
            <person name="Allen A.E."/>
            <person name="Paulsen I.T."/>
        </authorList>
    </citation>
    <scope>NUCLEOTIDE SEQUENCE [LARGE SCALE GENOMIC DNA]</scope>
    <source>
        <strain evidence="3 4">O6</strain>
    </source>
</reference>
<feature type="compositionally biased region" description="Polar residues" evidence="1">
    <location>
        <begin position="52"/>
        <end position="71"/>
    </location>
</feature>
<gene>
    <name evidence="3" type="ORF">PchlO6_1208</name>
</gene>
<dbReference type="EMBL" id="AHOT01000019">
    <property type="protein sequence ID" value="EIM16155.1"/>
    <property type="molecule type" value="Genomic_DNA"/>
</dbReference>
<dbReference type="Proteomes" id="UP000003790">
    <property type="component" value="Chromosome"/>
</dbReference>
<name>A0AB33WSS5_9PSED</name>
<accession>A0AB33WSS5</accession>
<evidence type="ECO:0000313" key="3">
    <source>
        <dbReference type="EMBL" id="EIM16155.1"/>
    </source>
</evidence>